<dbReference type="PRINTS" id="PR00364">
    <property type="entry name" value="DISEASERSIST"/>
</dbReference>
<dbReference type="Pfam" id="PF00931">
    <property type="entry name" value="NB-ARC"/>
    <property type="match status" value="1"/>
</dbReference>
<proteinExistence type="predicted"/>
<protein>
    <submittedName>
        <fullName evidence="8">Disease resistance RPP13-like protein 1</fullName>
    </submittedName>
</protein>
<keyword evidence="4" id="KW-0611">Plant defense</keyword>
<evidence type="ECO:0000256" key="2">
    <source>
        <dbReference type="ARBA" id="ARBA00022737"/>
    </source>
</evidence>
<gene>
    <name evidence="8" type="ORF">Scaly_0150800</name>
</gene>
<sequence>MSVFAVLERLAPFVEKEVNLVLNSKQDIQSLYSNLKQIQEVLQDAERRGVTDISVKTWLEKLQEWSYEVDDMLDEWETKILQQQIQKLEENDEVNHATLGERLDLILEEKEKFNFHASGSENLGGSKRVESTSFVDESCVYGRTSDKDNLLGKLLSEGEEIGTKIEYFELRSWIYVSDPFDERRIAKTILGDEETADSGRLQMLLQRVLNHVSGKKFLIVLDDVWTEDYSKWEPLKSCLKGLPGSRILVTTRSERVARVMGSHEIQLLGYLSDADCWSILSGIAFAGRRIEEREKLEGVGIKIAMKCKGLPLAARSMGSMLSFRNSLREWEYVLESPLWKLEEVAEEVFRVLNLSYCDLSQYLSVAFLVVPYIENM</sequence>
<evidence type="ECO:0000259" key="6">
    <source>
        <dbReference type="Pfam" id="PF00931"/>
    </source>
</evidence>
<dbReference type="PANTHER" id="PTHR36766">
    <property type="entry name" value="PLANT BROAD-SPECTRUM MILDEW RESISTANCE PROTEIN RPW8"/>
    <property type="match status" value="1"/>
</dbReference>
<reference evidence="8" key="1">
    <citation type="submission" date="2020-06" db="EMBL/GenBank/DDBJ databases">
        <authorList>
            <person name="Li T."/>
            <person name="Hu X."/>
            <person name="Zhang T."/>
            <person name="Song X."/>
            <person name="Zhang H."/>
            <person name="Dai N."/>
            <person name="Sheng W."/>
            <person name="Hou X."/>
            <person name="Wei L."/>
        </authorList>
    </citation>
    <scope>NUCLEOTIDE SEQUENCE</scope>
    <source>
        <strain evidence="8">KEN8</strain>
        <tissue evidence="8">Leaf</tissue>
    </source>
</reference>
<comment type="caution">
    <text evidence="8">The sequence shown here is derived from an EMBL/GenBank/DDBJ whole genome shotgun (WGS) entry which is preliminary data.</text>
</comment>
<feature type="domain" description="Disease resistance N-terminal" evidence="7">
    <location>
        <begin position="3"/>
        <end position="89"/>
    </location>
</feature>
<dbReference type="Pfam" id="PF18052">
    <property type="entry name" value="Rx_N"/>
    <property type="match status" value="1"/>
</dbReference>
<dbReference type="EMBL" id="JACGWM010000001">
    <property type="protein sequence ID" value="KAL0397024.1"/>
    <property type="molecule type" value="Genomic_DNA"/>
</dbReference>
<keyword evidence="1" id="KW-0433">Leucine-rich repeat</keyword>
<dbReference type="SUPFAM" id="SSF52540">
    <property type="entry name" value="P-loop containing nucleoside triphosphate hydrolases"/>
    <property type="match status" value="1"/>
</dbReference>
<dbReference type="InterPro" id="IPR002182">
    <property type="entry name" value="NB-ARC"/>
</dbReference>
<evidence type="ECO:0000313" key="8">
    <source>
        <dbReference type="EMBL" id="KAL0397024.1"/>
    </source>
</evidence>
<evidence type="ECO:0000259" key="7">
    <source>
        <dbReference type="Pfam" id="PF18052"/>
    </source>
</evidence>
<dbReference type="InterPro" id="IPR041118">
    <property type="entry name" value="Rx_N"/>
</dbReference>
<dbReference type="InterPro" id="IPR042197">
    <property type="entry name" value="Apaf_helical"/>
</dbReference>
<dbReference type="Gene3D" id="1.10.8.430">
    <property type="entry name" value="Helical domain of apoptotic protease-activating factors"/>
    <property type="match status" value="1"/>
</dbReference>
<dbReference type="InterPro" id="IPR027417">
    <property type="entry name" value="P-loop_NTPase"/>
</dbReference>
<dbReference type="Gene3D" id="3.40.50.300">
    <property type="entry name" value="P-loop containing nucleotide triphosphate hydrolases"/>
    <property type="match status" value="1"/>
</dbReference>
<feature type="domain" description="NB-ARC" evidence="6">
    <location>
        <begin position="165"/>
        <end position="286"/>
    </location>
</feature>
<dbReference type="GO" id="GO:0006952">
    <property type="term" value="P:defense response"/>
    <property type="evidence" value="ECO:0007669"/>
    <property type="project" value="UniProtKB-KW"/>
</dbReference>
<dbReference type="PANTHER" id="PTHR36766:SF45">
    <property type="entry name" value="NB-ARC DOMAIN-CONTAINING PROTEIN"/>
    <property type="match status" value="1"/>
</dbReference>
<keyword evidence="3" id="KW-0547">Nucleotide-binding</keyword>
<keyword evidence="2" id="KW-0677">Repeat</keyword>
<reference evidence="8" key="2">
    <citation type="journal article" date="2024" name="Plant">
        <title>Genomic evolution and insights into agronomic trait innovations of Sesamum species.</title>
        <authorList>
            <person name="Miao H."/>
            <person name="Wang L."/>
            <person name="Qu L."/>
            <person name="Liu H."/>
            <person name="Sun Y."/>
            <person name="Le M."/>
            <person name="Wang Q."/>
            <person name="Wei S."/>
            <person name="Zheng Y."/>
            <person name="Lin W."/>
            <person name="Duan Y."/>
            <person name="Cao H."/>
            <person name="Xiong S."/>
            <person name="Wang X."/>
            <person name="Wei L."/>
            <person name="Li C."/>
            <person name="Ma Q."/>
            <person name="Ju M."/>
            <person name="Zhao R."/>
            <person name="Li G."/>
            <person name="Mu C."/>
            <person name="Tian Q."/>
            <person name="Mei H."/>
            <person name="Zhang T."/>
            <person name="Gao T."/>
            <person name="Zhang H."/>
        </authorList>
    </citation>
    <scope>NUCLEOTIDE SEQUENCE</scope>
    <source>
        <strain evidence="8">KEN8</strain>
    </source>
</reference>
<evidence type="ECO:0000256" key="1">
    <source>
        <dbReference type="ARBA" id="ARBA00022614"/>
    </source>
</evidence>
<dbReference type="AlphaFoldDB" id="A0AAW2SY48"/>
<name>A0AAW2SY48_9LAMI</name>
<accession>A0AAW2SY48</accession>
<dbReference type="GO" id="GO:0005524">
    <property type="term" value="F:ATP binding"/>
    <property type="evidence" value="ECO:0007669"/>
    <property type="project" value="UniProtKB-KW"/>
</dbReference>
<evidence type="ECO:0000256" key="5">
    <source>
        <dbReference type="ARBA" id="ARBA00022840"/>
    </source>
</evidence>
<keyword evidence="5" id="KW-0067">ATP-binding</keyword>
<evidence type="ECO:0000256" key="4">
    <source>
        <dbReference type="ARBA" id="ARBA00022821"/>
    </source>
</evidence>
<dbReference type="GO" id="GO:0043531">
    <property type="term" value="F:ADP binding"/>
    <property type="evidence" value="ECO:0007669"/>
    <property type="project" value="InterPro"/>
</dbReference>
<evidence type="ECO:0000256" key="3">
    <source>
        <dbReference type="ARBA" id="ARBA00022741"/>
    </source>
</evidence>
<dbReference type="Gene3D" id="1.20.5.4130">
    <property type="match status" value="1"/>
</dbReference>
<organism evidence="8">
    <name type="scientific">Sesamum calycinum</name>
    <dbReference type="NCBI Taxonomy" id="2727403"/>
    <lineage>
        <taxon>Eukaryota</taxon>
        <taxon>Viridiplantae</taxon>
        <taxon>Streptophyta</taxon>
        <taxon>Embryophyta</taxon>
        <taxon>Tracheophyta</taxon>
        <taxon>Spermatophyta</taxon>
        <taxon>Magnoliopsida</taxon>
        <taxon>eudicotyledons</taxon>
        <taxon>Gunneridae</taxon>
        <taxon>Pentapetalae</taxon>
        <taxon>asterids</taxon>
        <taxon>lamiids</taxon>
        <taxon>Lamiales</taxon>
        <taxon>Pedaliaceae</taxon>
        <taxon>Sesamum</taxon>
    </lineage>
</organism>